<dbReference type="InterPro" id="IPR036661">
    <property type="entry name" value="Luciferase-like_sf"/>
</dbReference>
<sequence>MTESVFGVPYERPIARLREFLVALRSLLETGGAEFTGETLTARTSMPAAVPGADPAPQVLVAATAPQALRVTGELADGPLPLPAGPLTLGEHIVPEITAAAERAGRPAPRGVAFVAEVVTDDVAAAREAAPARPPSTTGCRPTGGWTRT</sequence>
<evidence type="ECO:0000256" key="2">
    <source>
        <dbReference type="SAM" id="MobiDB-lite"/>
    </source>
</evidence>
<name>A0A9W6S4L3_9ACTN</name>
<dbReference type="Proteomes" id="UP001165074">
    <property type="component" value="Unassembled WGS sequence"/>
</dbReference>
<dbReference type="AlphaFoldDB" id="A0A9W6S4L3"/>
<keyword evidence="1" id="KW-0560">Oxidoreductase</keyword>
<accession>A0A9W6S4L3</accession>
<keyword evidence="5" id="KW-1185">Reference proteome</keyword>
<dbReference type="GO" id="GO:0016705">
    <property type="term" value="F:oxidoreductase activity, acting on paired donors, with incorporation or reduction of molecular oxygen"/>
    <property type="evidence" value="ECO:0007669"/>
    <property type="project" value="InterPro"/>
</dbReference>
<evidence type="ECO:0000313" key="5">
    <source>
        <dbReference type="Proteomes" id="UP001165074"/>
    </source>
</evidence>
<evidence type="ECO:0000259" key="3">
    <source>
        <dbReference type="Pfam" id="PF00296"/>
    </source>
</evidence>
<feature type="domain" description="Luciferase-like" evidence="3">
    <location>
        <begin position="3"/>
        <end position="130"/>
    </location>
</feature>
<feature type="compositionally biased region" description="Polar residues" evidence="2">
    <location>
        <begin position="135"/>
        <end position="149"/>
    </location>
</feature>
<dbReference type="InterPro" id="IPR011251">
    <property type="entry name" value="Luciferase-like_dom"/>
</dbReference>
<feature type="region of interest" description="Disordered" evidence="2">
    <location>
        <begin position="128"/>
        <end position="149"/>
    </location>
</feature>
<evidence type="ECO:0000313" key="4">
    <source>
        <dbReference type="EMBL" id="GLY85532.1"/>
    </source>
</evidence>
<dbReference type="EMBL" id="BSTK01000004">
    <property type="protein sequence ID" value="GLY85532.1"/>
    <property type="molecule type" value="Genomic_DNA"/>
</dbReference>
<gene>
    <name evidence="4" type="ORF">Airi02_034610</name>
</gene>
<dbReference type="SUPFAM" id="SSF51679">
    <property type="entry name" value="Bacterial luciferase-like"/>
    <property type="match status" value="1"/>
</dbReference>
<organism evidence="4 5">
    <name type="scientific">Actinoallomurus iriomotensis</name>
    <dbReference type="NCBI Taxonomy" id="478107"/>
    <lineage>
        <taxon>Bacteria</taxon>
        <taxon>Bacillati</taxon>
        <taxon>Actinomycetota</taxon>
        <taxon>Actinomycetes</taxon>
        <taxon>Streptosporangiales</taxon>
        <taxon>Thermomonosporaceae</taxon>
        <taxon>Actinoallomurus</taxon>
    </lineage>
</organism>
<comment type="caution">
    <text evidence="4">The sequence shown here is derived from an EMBL/GenBank/DDBJ whole genome shotgun (WGS) entry which is preliminary data.</text>
</comment>
<dbReference type="CDD" id="cd01097">
    <property type="entry name" value="Tetrahydromethanopterin_reductase"/>
    <property type="match status" value="1"/>
</dbReference>
<dbReference type="PANTHER" id="PTHR43244:SF1">
    <property type="entry name" value="5,10-METHYLENETETRAHYDROMETHANOPTERIN REDUCTASE"/>
    <property type="match status" value="1"/>
</dbReference>
<reference evidence="4" key="1">
    <citation type="submission" date="2023-03" db="EMBL/GenBank/DDBJ databases">
        <title>Actinoallomurus iriomotensis NBRC 103684.</title>
        <authorList>
            <person name="Ichikawa N."/>
            <person name="Sato H."/>
            <person name="Tonouchi N."/>
        </authorList>
    </citation>
    <scope>NUCLEOTIDE SEQUENCE</scope>
    <source>
        <strain evidence="4">NBRC 103684</strain>
    </source>
</reference>
<dbReference type="InterPro" id="IPR050564">
    <property type="entry name" value="F420-G6PD/mer"/>
</dbReference>
<evidence type="ECO:0000256" key="1">
    <source>
        <dbReference type="ARBA" id="ARBA00023002"/>
    </source>
</evidence>
<dbReference type="Pfam" id="PF00296">
    <property type="entry name" value="Bac_luciferase"/>
    <property type="match status" value="1"/>
</dbReference>
<dbReference type="PANTHER" id="PTHR43244">
    <property type="match status" value="1"/>
</dbReference>
<proteinExistence type="predicted"/>
<protein>
    <recommendedName>
        <fullName evidence="3">Luciferase-like domain-containing protein</fullName>
    </recommendedName>
</protein>
<dbReference type="Gene3D" id="3.20.20.30">
    <property type="entry name" value="Luciferase-like domain"/>
    <property type="match status" value="1"/>
</dbReference>